<dbReference type="InterPro" id="IPR011333">
    <property type="entry name" value="SKP1/BTB/POZ_sf"/>
</dbReference>
<reference evidence="2" key="1">
    <citation type="submission" date="2022-11" db="EMBL/GenBank/DDBJ databases">
        <title>Chromosome-level genome of Pogonophryne albipinna.</title>
        <authorList>
            <person name="Jo E."/>
        </authorList>
    </citation>
    <scope>NUCLEOTIDE SEQUENCE</scope>
    <source>
        <strain evidence="2">SGF0006</strain>
        <tissue evidence="2">Muscle</tissue>
    </source>
</reference>
<dbReference type="Pfam" id="PF00651">
    <property type="entry name" value="BTB"/>
    <property type="match status" value="1"/>
</dbReference>
<protein>
    <recommendedName>
        <fullName evidence="1">BTB domain-containing protein</fullName>
    </recommendedName>
</protein>
<evidence type="ECO:0000259" key="1">
    <source>
        <dbReference type="SMART" id="SM00225"/>
    </source>
</evidence>
<name>A0AAD6AW96_9TELE</name>
<comment type="caution">
    <text evidence="2">The sequence shown here is derived from an EMBL/GenBank/DDBJ whole genome shotgun (WGS) entry which is preliminary data.</text>
</comment>
<evidence type="ECO:0000313" key="3">
    <source>
        <dbReference type="Proteomes" id="UP001219934"/>
    </source>
</evidence>
<dbReference type="SMART" id="SM00225">
    <property type="entry name" value="BTB"/>
    <property type="match status" value="1"/>
</dbReference>
<dbReference type="SUPFAM" id="SSF54695">
    <property type="entry name" value="POZ domain"/>
    <property type="match status" value="1"/>
</dbReference>
<evidence type="ECO:0000313" key="2">
    <source>
        <dbReference type="EMBL" id="KAJ4931834.1"/>
    </source>
</evidence>
<keyword evidence="3" id="KW-1185">Reference proteome</keyword>
<gene>
    <name evidence="2" type="ORF">JOQ06_010274</name>
</gene>
<dbReference type="InterPro" id="IPR000210">
    <property type="entry name" value="BTB/POZ_dom"/>
</dbReference>
<proteinExistence type="predicted"/>
<accession>A0AAD6AW96</accession>
<organism evidence="2 3">
    <name type="scientific">Pogonophryne albipinna</name>
    <dbReference type="NCBI Taxonomy" id="1090488"/>
    <lineage>
        <taxon>Eukaryota</taxon>
        <taxon>Metazoa</taxon>
        <taxon>Chordata</taxon>
        <taxon>Craniata</taxon>
        <taxon>Vertebrata</taxon>
        <taxon>Euteleostomi</taxon>
        <taxon>Actinopterygii</taxon>
        <taxon>Neopterygii</taxon>
        <taxon>Teleostei</taxon>
        <taxon>Neoteleostei</taxon>
        <taxon>Acanthomorphata</taxon>
        <taxon>Eupercaria</taxon>
        <taxon>Perciformes</taxon>
        <taxon>Notothenioidei</taxon>
        <taxon>Pogonophryne</taxon>
    </lineage>
</organism>
<dbReference type="Proteomes" id="UP001219934">
    <property type="component" value="Unassembled WGS sequence"/>
</dbReference>
<dbReference type="Gene3D" id="3.30.710.10">
    <property type="entry name" value="Potassium Channel Kv1.1, Chain A"/>
    <property type="match status" value="1"/>
</dbReference>
<dbReference type="AlphaFoldDB" id="A0AAD6AW96"/>
<dbReference type="EMBL" id="JAPTMU010000014">
    <property type="protein sequence ID" value="KAJ4931834.1"/>
    <property type="molecule type" value="Genomic_DNA"/>
</dbReference>
<feature type="domain" description="BTB" evidence="1">
    <location>
        <begin position="91"/>
        <end position="208"/>
    </location>
</feature>
<sequence length="226" mass="25450">MEIKMLIETGTNLLKKRPKWMVLTDGVQRRMLTVSATNELLLKRGHLQLQIAPISPPPPMCDGLFLGNSKTSIRSKQGSLTFNFLLATYLSIVNVVQKGIQAHSPVFSAMFEPRWKRVRSVEGKVQVGVTVPASDKACFAGCRRRQGMNNRMELYDMEPCVFKEMMCFIYTGEAPNLDKMADDLLAAAGKYVLERLKVMCEDALCTSLSLERRRYPHPHRLAAPTS</sequence>
<dbReference type="PANTHER" id="PTHR24413">
    <property type="entry name" value="SPECKLE-TYPE POZ PROTEIN"/>
    <property type="match status" value="1"/>
</dbReference>